<keyword evidence="1" id="KW-0472">Membrane</keyword>
<dbReference type="AlphaFoldDB" id="A0A1H2EQT2"/>
<dbReference type="Proteomes" id="UP000243924">
    <property type="component" value="Chromosome I"/>
</dbReference>
<dbReference type="STRING" id="1434072.SAMN05216210_0960"/>
<keyword evidence="1" id="KW-0812">Transmembrane</keyword>
<feature type="transmembrane region" description="Helical" evidence="1">
    <location>
        <begin position="35"/>
        <end position="55"/>
    </location>
</feature>
<keyword evidence="1" id="KW-1133">Transmembrane helix</keyword>
<dbReference type="EMBL" id="LT629787">
    <property type="protein sequence ID" value="SDT97496.1"/>
    <property type="molecule type" value="Genomic_DNA"/>
</dbReference>
<evidence type="ECO:0000256" key="1">
    <source>
        <dbReference type="SAM" id="Phobius"/>
    </source>
</evidence>
<feature type="transmembrane region" description="Helical" evidence="1">
    <location>
        <begin position="9"/>
        <end position="29"/>
    </location>
</feature>
<accession>A0A1H2EQT2</accession>
<organism evidence="2 3">
    <name type="scientific">Halopseudomonas salegens</name>
    <dbReference type="NCBI Taxonomy" id="1434072"/>
    <lineage>
        <taxon>Bacteria</taxon>
        <taxon>Pseudomonadati</taxon>
        <taxon>Pseudomonadota</taxon>
        <taxon>Gammaproteobacteria</taxon>
        <taxon>Pseudomonadales</taxon>
        <taxon>Pseudomonadaceae</taxon>
        <taxon>Halopseudomonas</taxon>
    </lineage>
</organism>
<protein>
    <submittedName>
        <fullName evidence="2">Uncharacterized protein</fullName>
    </submittedName>
</protein>
<evidence type="ECO:0000313" key="2">
    <source>
        <dbReference type="EMBL" id="SDT97496.1"/>
    </source>
</evidence>
<keyword evidence="3" id="KW-1185">Reference proteome</keyword>
<name>A0A1H2EQT2_9GAMM</name>
<reference evidence="3" key="1">
    <citation type="submission" date="2016-10" db="EMBL/GenBank/DDBJ databases">
        <authorList>
            <person name="Varghese N."/>
            <person name="Submissions S."/>
        </authorList>
    </citation>
    <scope>NUCLEOTIDE SEQUENCE [LARGE SCALE GENOMIC DNA]</scope>
    <source>
        <strain evidence="3">CECT 8338</strain>
    </source>
</reference>
<evidence type="ECO:0000313" key="3">
    <source>
        <dbReference type="Proteomes" id="UP000243924"/>
    </source>
</evidence>
<gene>
    <name evidence="2" type="ORF">SAMN05216210_0960</name>
</gene>
<sequence length="83" mass="9215">MQLKKIQAILVLSSILLAVITSIIAFLGYKEIAGNLVTVGAFFVIAAFLNGYYILKRGFIRARKQRQEGKPILTKSLLDEDDS</sequence>
<proteinExistence type="predicted"/>